<dbReference type="PANTHER" id="PTHR11999:SF96">
    <property type="entry name" value="TYROSINE DECARBOXYLASE"/>
    <property type="match status" value="1"/>
</dbReference>
<evidence type="ECO:0000256" key="1">
    <source>
        <dbReference type="ARBA" id="ARBA00022793"/>
    </source>
</evidence>
<dbReference type="PRINTS" id="PR00800">
    <property type="entry name" value="YHDCRBOXLASE"/>
</dbReference>
<feature type="transmembrane region" description="Helical" evidence="2">
    <location>
        <begin position="60"/>
        <end position="83"/>
    </location>
</feature>
<dbReference type="EMBL" id="SDMP01000013">
    <property type="protein sequence ID" value="RYR20997.1"/>
    <property type="molecule type" value="Genomic_DNA"/>
</dbReference>
<keyword evidence="2" id="KW-0812">Transmembrane</keyword>
<keyword evidence="2" id="KW-1133">Transmembrane helix</keyword>
<organism evidence="3 4">
    <name type="scientific">Arachis hypogaea</name>
    <name type="common">Peanut</name>
    <dbReference type="NCBI Taxonomy" id="3818"/>
    <lineage>
        <taxon>Eukaryota</taxon>
        <taxon>Viridiplantae</taxon>
        <taxon>Streptophyta</taxon>
        <taxon>Embryophyta</taxon>
        <taxon>Tracheophyta</taxon>
        <taxon>Spermatophyta</taxon>
        <taxon>Magnoliopsida</taxon>
        <taxon>eudicotyledons</taxon>
        <taxon>Gunneridae</taxon>
        <taxon>Pentapetalae</taxon>
        <taxon>rosids</taxon>
        <taxon>fabids</taxon>
        <taxon>Fabales</taxon>
        <taxon>Fabaceae</taxon>
        <taxon>Papilionoideae</taxon>
        <taxon>50 kb inversion clade</taxon>
        <taxon>dalbergioids sensu lato</taxon>
        <taxon>Dalbergieae</taxon>
        <taxon>Pterocarpus clade</taxon>
        <taxon>Arachis</taxon>
    </lineage>
</organism>
<dbReference type="GO" id="GO:0005737">
    <property type="term" value="C:cytoplasm"/>
    <property type="evidence" value="ECO:0007669"/>
    <property type="project" value="TreeGrafter"/>
</dbReference>
<dbReference type="InterPro" id="IPR010977">
    <property type="entry name" value="Aromatic_deC"/>
</dbReference>
<proteinExistence type="predicted"/>
<feature type="transmembrane region" description="Helical" evidence="2">
    <location>
        <begin position="103"/>
        <end position="121"/>
    </location>
</feature>
<dbReference type="GO" id="GO:0006520">
    <property type="term" value="P:amino acid metabolic process"/>
    <property type="evidence" value="ECO:0007669"/>
    <property type="project" value="InterPro"/>
</dbReference>
<keyword evidence="1" id="KW-0456">Lyase</keyword>
<dbReference type="InterPro" id="IPR015424">
    <property type="entry name" value="PyrdxlP-dep_Trfase"/>
</dbReference>
<dbReference type="PANTHER" id="PTHR11999">
    <property type="entry name" value="GROUP II PYRIDOXAL-5-PHOSPHATE DECARBOXYLASE"/>
    <property type="match status" value="1"/>
</dbReference>
<dbReference type="STRING" id="3818.A0A445A3J3"/>
<sequence>MDGKSNYNSFTMNNPLGVEKFKRQGHMIVNFFADYFDNVRNYPVLSQVKPKYLEKQGPSLAPIGPMLSTGLIVVGFNVLFPATTELESTVTRPKAKFLFTGDGGVVMLGTICEAVLATLVARETKC</sequence>
<dbReference type="GO" id="GO:0016831">
    <property type="term" value="F:carboxy-lyase activity"/>
    <property type="evidence" value="ECO:0007669"/>
    <property type="project" value="UniProtKB-KW"/>
</dbReference>
<dbReference type="SUPFAM" id="SSF53383">
    <property type="entry name" value="PLP-dependent transferases"/>
    <property type="match status" value="1"/>
</dbReference>
<evidence type="ECO:0000256" key="2">
    <source>
        <dbReference type="SAM" id="Phobius"/>
    </source>
</evidence>
<keyword evidence="1" id="KW-0210">Decarboxylase</keyword>
<evidence type="ECO:0000313" key="3">
    <source>
        <dbReference type="EMBL" id="RYR20997.1"/>
    </source>
</evidence>
<name>A0A445A3J3_ARAHY</name>
<dbReference type="AlphaFoldDB" id="A0A445A3J3"/>
<reference evidence="3 4" key="1">
    <citation type="submission" date="2019-01" db="EMBL/GenBank/DDBJ databases">
        <title>Sequencing of cultivated peanut Arachis hypogaea provides insights into genome evolution and oil improvement.</title>
        <authorList>
            <person name="Chen X."/>
        </authorList>
    </citation>
    <scope>NUCLEOTIDE SEQUENCE [LARGE SCALE GENOMIC DNA]</scope>
    <source>
        <strain evidence="4">cv. Fuhuasheng</strain>
        <tissue evidence="3">Leaves</tissue>
    </source>
</reference>
<protein>
    <submittedName>
        <fullName evidence="3">Uncharacterized protein</fullName>
    </submittedName>
</protein>
<dbReference type="Proteomes" id="UP000289738">
    <property type="component" value="Chromosome B03"/>
</dbReference>
<keyword evidence="2" id="KW-0472">Membrane</keyword>
<accession>A0A445A3J3</accession>
<comment type="caution">
    <text evidence="3">The sequence shown here is derived from an EMBL/GenBank/DDBJ whole genome shotgun (WGS) entry which is preliminary data.</text>
</comment>
<evidence type="ECO:0000313" key="4">
    <source>
        <dbReference type="Proteomes" id="UP000289738"/>
    </source>
</evidence>
<gene>
    <name evidence="3" type="ORF">Ahy_B03g066237</name>
</gene>
<dbReference type="Gene3D" id="1.20.1340.10">
    <property type="entry name" value="dopa decarboxylase, N-terminal domain"/>
    <property type="match status" value="1"/>
</dbReference>
<keyword evidence="4" id="KW-1185">Reference proteome</keyword>